<dbReference type="PROSITE" id="PS00109">
    <property type="entry name" value="PROTEIN_KINASE_TYR"/>
    <property type="match status" value="1"/>
</dbReference>
<dbReference type="InterPro" id="IPR008266">
    <property type="entry name" value="Tyr_kinase_AS"/>
</dbReference>
<dbReference type="AlphaFoldDB" id="A0AAV1I986"/>
<dbReference type="GO" id="GO:0005524">
    <property type="term" value="F:ATP binding"/>
    <property type="evidence" value="ECO:0007669"/>
    <property type="project" value="InterPro"/>
</dbReference>
<dbReference type="InterPro" id="IPR011009">
    <property type="entry name" value="Kinase-like_dom_sf"/>
</dbReference>
<feature type="domain" description="Protein kinase" evidence="3">
    <location>
        <begin position="396"/>
        <end position="667"/>
    </location>
</feature>
<accession>A0AAV1I986</accession>
<evidence type="ECO:0000259" key="3">
    <source>
        <dbReference type="PROSITE" id="PS50011"/>
    </source>
</evidence>
<organism evidence="4 5">
    <name type="scientific">Coccomyxa viridis</name>
    <dbReference type="NCBI Taxonomy" id="1274662"/>
    <lineage>
        <taxon>Eukaryota</taxon>
        <taxon>Viridiplantae</taxon>
        <taxon>Chlorophyta</taxon>
        <taxon>core chlorophytes</taxon>
        <taxon>Trebouxiophyceae</taxon>
        <taxon>Trebouxiophyceae incertae sedis</taxon>
        <taxon>Coccomyxaceae</taxon>
        <taxon>Coccomyxa</taxon>
    </lineage>
</organism>
<gene>
    <name evidence="4" type="ORF">CVIRNUC_006973</name>
</gene>
<dbReference type="Proteomes" id="UP001314263">
    <property type="component" value="Unassembled WGS sequence"/>
</dbReference>
<dbReference type="Gene3D" id="3.30.200.20">
    <property type="entry name" value="Phosphorylase Kinase, domain 1"/>
    <property type="match status" value="1"/>
</dbReference>
<sequence>MSCFSCFSVGRRTGVGKTHGKDSLQDSNTSEKKAPAIRDGTDAAQVSSQPEVAHLESSLVGKPFPVDELGPCPPSNNGQRLETVKCVMEAEKNADPTLAPVLQLLCKILHVETACVTMIVEDGVLVKQGTGMLTQKKVYPQPGVCHWILVPDKPQTMIVEDMQQDARTSTTAVVAEAPHMRFYAAAPLIASNGHVLGTLCLWDTKPRAFDSNSAAILANFAELVVRELEMSAVMKLQLNMANMLKRAMDCYQQSYLFVDVSAPGWQILHVNQAFTKCTGLSRERATNALFWDLFSSSSCRIEEPWLEHQDMLTEKRPFQINSLRCTACCNDGESVYSALVRPATTDRVDADAMVIGIPAGSFSSDLTQKTGDYFFVVLRSPQEASRQQTSSPIKGLRMGPQLGIGTQGRVYRGTLDGQAVAVKIVDNVKTLRKIGAMPLEAALLRDLRHARIVNLLKSGFALGSTTAERQLWLVTELCDKGPLELAVDKGLFRTAPTPKAPPCLNTILQTALEIAEGLAFLHSCCVVHCDLSAGNVLLCSDSEQPHGFSAKISDFGMCRIKDMVAQESLQGTYSHMAPEVIEGQEFSEASDVYALGVLVWEMYNGQRAWSGLHFAQLSYAMFVEKRMLQFPEGTPEGLKSLASRCLARAPTDRPSSQELPALLKDLISDSQQWKHCNSL</sequence>
<evidence type="ECO:0000313" key="4">
    <source>
        <dbReference type="EMBL" id="CAK0783773.1"/>
    </source>
</evidence>
<dbReference type="InterPro" id="IPR000719">
    <property type="entry name" value="Prot_kinase_dom"/>
</dbReference>
<keyword evidence="1" id="KW-0675">Receptor</keyword>
<comment type="caution">
    <text evidence="4">The sequence shown here is derived from an EMBL/GenBank/DDBJ whole genome shotgun (WGS) entry which is preliminary data.</text>
</comment>
<dbReference type="PANTHER" id="PTHR44329:SF214">
    <property type="entry name" value="PROTEIN KINASE DOMAIN-CONTAINING PROTEIN"/>
    <property type="match status" value="1"/>
</dbReference>
<evidence type="ECO:0000256" key="2">
    <source>
        <dbReference type="SAM" id="MobiDB-lite"/>
    </source>
</evidence>
<dbReference type="Pfam" id="PF01590">
    <property type="entry name" value="GAF"/>
    <property type="match status" value="1"/>
</dbReference>
<protein>
    <recommendedName>
        <fullName evidence="3">Protein kinase domain-containing protein</fullName>
    </recommendedName>
</protein>
<name>A0AAV1I986_9CHLO</name>
<dbReference type="Gene3D" id="3.30.450.40">
    <property type="match status" value="1"/>
</dbReference>
<keyword evidence="5" id="KW-1185">Reference proteome</keyword>
<evidence type="ECO:0000313" key="5">
    <source>
        <dbReference type="Proteomes" id="UP001314263"/>
    </source>
</evidence>
<dbReference type="PANTHER" id="PTHR44329">
    <property type="entry name" value="SERINE/THREONINE-PROTEIN KINASE TNNI3K-RELATED"/>
    <property type="match status" value="1"/>
</dbReference>
<proteinExistence type="predicted"/>
<reference evidence="4 5" key="1">
    <citation type="submission" date="2023-10" db="EMBL/GenBank/DDBJ databases">
        <authorList>
            <person name="Maclean D."/>
            <person name="Macfadyen A."/>
        </authorList>
    </citation>
    <scope>NUCLEOTIDE SEQUENCE [LARGE SCALE GENOMIC DNA]</scope>
</reference>
<dbReference type="Gene3D" id="1.10.510.10">
    <property type="entry name" value="Transferase(Phosphotransferase) domain 1"/>
    <property type="match status" value="1"/>
</dbReference>
<dbReference type="InterPro" id="IPR001245">
    <property type="entry name" value="Ser-Thr/Tyr_kinase_cat_dom"/>
</dbReference>
<dbReference type="Pfam" id="PF07714">
    <property type="entry name" value="PK_Tyr_Ser-Thr"/>
    <property type="match status" value="1"/>
</dbReference>
<dbReference type="InterPro" id="IPR003018">
    <property type="entry name" value="GAF"/>
</dbReference>
<feature type="compositionally biased region" description="Basic and acidic residues" evidence="2">
    <location>
        <begin position="19"/>
        <end position="41"/>
    </location>
</feature>
<feature type="region of interest" description="Disordered" evidence="2">
    <location>
        <begin position="14"/>
        <end position="44"/>
    </location>
</feature>
<dbReference type="SMART" id="SM00065">
    <property type="entry name" value="GAF"/>
    <property type="match status" value="1"/>
</dbReference>
<dbReference type="GO" id="GO:0004674">
    <property type="term" value="F:protein serine/threonine kinase activity"/>
    <property type="evidence" value="ECO:0007669"/>
    <property type="project" value="TreeGrafter"/>
</dbReference>
<dbReference type="InterPro" id="IPR029016">
    <property type="entry name" value="GAF-like_dom_sf"/>
</dbReference>
<dbReference type="SUPFAM" id="SSF56112">
    <property type="entry name" value="Protein kinase-like (PK-like)"/>
    <property type="match status" value="1"/>
</dbReference>
<evidence type="ECO:0000256" key="1">
    <source>
        <dbReference type="ARBA" id="ARBA00023170"/>
    </source>
</evidence>
<dbReference type="InterPro" id="IPR051681">
    <property type="entry name" value="Ser/Thr_Kinases-Pseudokinases"/>
</dbReference>
<dbReference type="PROSITE" id="PS50011">
    <property type="entry name" value="PROTEIN_KINASE_DOM"/>
    <property type="match status" value="1"/>
</dbReference>
<dbReference type="EMBL" id="CAUYUE010000009">
    <property type="protein sequence ID" value="CAK0783773.1"/>
    <property type="molecule type" value="Genomic_DNA"/>
</dbReference>
<dbReference type="SUPFAM" id="SSF55781">
    <property type="entry name" value="GAF domain-like"/>
    <property type="match status" value="1"/>
</dbReference>